<sequence>MKTLYFPWCLNTLKKTAVCSCRSPEAMTMSPNGPTPPCAEAAPLSLHSLWGSSQSGSKLSASSSRFGISNTTSTSAWELATPTISCRPPAFTSVPCSPTRFVLSVSISSTGHCSSCFPSPSSHTFLGNACTAAQDIQFVAESDRWRRRRPTAHADSCARRRTTWRRTPGRSRGSAISGSCRRGQAPPARRCPLVVVPPHHVEVLVRVELAELEHVLHAGAAAVRRRVEAVDAVLRHREEVRALQDGDGRRRVHRRGVPLPAEEVGAPVHQGGAGAGDLGGDDHPPQAIPAEPRCRRVAEVVVDDVGGEGDDRVAAGLLPLAEERVERVLGEGHVLHLHAAGVPAGVEEGGAAAEEDGGGARPASVDIERVGGVDRRAEEGPVHEVAGDGVAPGELAGVPERAVRVVLVEEMVQTVVVQRP</sequence>
<feature type="region of interest" description="Disordered" evidence="1">
    <location>
        <begin position="150"/>
        <end position="187"/>
    </location>
</feature>
<accession>A0A0P0WG88</accession>
<dbReference type="Gramene" id="Os04t0664950-00">
    <property type="protein sequence ID" value="Os04t0664950-00"/>
    <property type="gene ID" value="Os04g0664950"/>
</dbReference>
<dbReference type="OMA" id="ADSCARR"/>
<dbReference type="AlphaFoldDB" id="A0A0P0WG88"/>
<gene>
    <name evidence="2" type="ordered locus">Os04g0664950</name>
    <name evidence="2" type="ORF">OSNPB_040664950</name>
</gene>
<dbReference type="FunCoup" id="A0A0P0WG88">
    <property type="interactions" value="2"/>
</dbReference>
<proteinExistence type="predicted"/>
<reference evidence="2 3" key="2">
    <citation type="journal article" date="2013" name="Plant Cell Physiol.">
        <title>Rice Annotation Project Database (RAP-DB): an integrative and interactive database for rice genomics.</title>
        <authorList>
            <person name="Sakai H."/>
            <person name="Lee S.S."/>
            <person name="Tanaka T."/>
            <person name="Numa H."/>
            <person name="Kim J."/>
            <person name="Kawahara Y."/>
            <person name="Wakimoto H."/>
            <person name="Yang C.C."/>
            <person name="Iwamoto M."/>
            <person name="Abe T."/>
            <person name="Yamada Y."/>
            <person name="Muto A."/>
            <person name="Inokuchi H."/>
            <person name="Ikemura T."/>
            <person name="Matsumoto T."/>
            <person name="Sasaki T."/>
            <person name="Itoh T."/>
        </authorList>
    </citation>
    <scope>NUCLEOTIDE SEQUENCE [LARGE SCALE GENOMIC DNA]</scope>
    <source>
        <strain evidence="3">cv. Nipponbare</strain>
    </source>
</reference>
<protein>
    <submittedName>
        <fullName evidence="2">Os04g0664950 protein</fullName>
    </submittedName>
</protein>
<dbReference type="Proteomes" id="UP000059680">
    <property type="component" value="Chromosome 4"/>
</dbReference>
<dbReference type="PaxDb" id="39947-A0A0P0WG88"/>
<evidence type="ECO:0000256" key="1">
    <source>
        <dbReference type="SAM" id="MobiDB-lite"/>
    </source>
</evidence>
<evidence type="ECO:0000313" key="3">
    <source>
        <dbReference type="Proteomes" id="UP000059680"/>
    </source>
</evidence>
<name>A0A0P0WG88_ORYSJ</name>
<evidence type="ECO:0000313" key="2">
    <source>
        <dbReference type="EMBL" id="BAS91496.1"/>
    </source>
</evidence>
<dbReference type="InParanoid" id="A0A0P0WG88"/>
<reference evidence="3" key="1">
    <citation type="journal article" date="2005" name="Nature">
        <title>The map-based sequence of the rice genome.</title>
        <authorList>
            <consortium name="International rice genome sequencing project (IRGSP)"/>
            <person name="Matsumoto T."/>
            <person name="Wu J."/>
            <person name="Kanamori H."/>
            <person name="Katayose Y."/>
            <person name="Fujisawa M."/>
            <person name="Namiki N."/>
            <person name="Mizuno H."/>
            <person name="Yamamoto K."/>
            <person name="Antonio B.A."/>
            <person name="Baba T."/>
            <person name="Sakata K."/>
            <person name="Nagamura Y."/>
            <person name="Aoki H."/>
            <person name="Arikawa K."/>
            <person name="Arita K."/>
            <person name="Bito T."/>
            <person name="Chiden Y."/>
            <person name="Fujitsuka N."/>
            <person name="Fukunaka R."/>
            <person name="Hamada M."/>
            <person name="Harada C."/>
            <person name="Hayashi A."/>
            <person name="Hijishita S."/>
            <person name="Honda M."/>
            <person name="Hosokawa S."/>
            <person name="Ichikawa Y."/>
            <person name="Idonuma A."/>
            <person name="Iijima M."/>
            <person name="Ikeda M."/>
            <person name="Ikeno M."/>
            <person name="Ito K."/>
            <person name="Ito S."/>
            <person name="Ito T."/>
            <person name="Ito Y."/>
            <person name="Ito Y."/>
            <person name="Iwabuchi A."/>
            <person name="Kamiya K."/>
            <person name="Karasawa W."/>
            <person name="Kurita K."/>
            <person name="Katagiri S."/>
            <person name="Kikuta A."/>
            <person name="Kobayashi H."/>
            <person name="Kobayashi N."/>
            <person name="Machita K."/>
            <person name="Maehara T."/>
            <person name="Masukawa M."/>
            <person name="Mizubayashi T."/>
            <person name="Mukai Y."/>
            <person name="Nagasaki H."/>
            <person name="Nagata Y."/>
            <person name="Naito S."/>
            <person name="Nakashima M."/>
            <person name="Nakama Y."/>
            <person name="Nakamichi Y."/>
            <person name="Nakamura M."/>
            <person name="Meguro A."/>
            <person name="Negishi M."/>
            <person name="Ohta I."/>
            <person name="Ohta T."/>
            <person name="Okamoto M."/>
            <person name="Ono N."/>
            <person name="Saji S."/>
            <person name="Sakaguchi M."/>
            <person name="Sakai K."/>
            <person name="Shibata M."/>
            <person name="Shimokawa T."/>
            <person name="Song J."/>
            <person name="Takazaki Y."/>
            <person name="Terasawa K."/>
            <person name="Tsugane M."/>
            <person name="Tsuji K."/>
            <person name="Ueda S."/>
            <person name="Waki K."/>
            <person name="Yamagata H."/>
            <person name="Yamamoto M."/>
            <person name="Yamamoto S."/>
            <person name="Yamane H."/>
            <person name="Yoshiki S."/>
            <person name="Yoshihara R."/>
            <person name="Yukawa K."/>
            <person name="Zhong H."/>
            <person name="Yano M."/>
            <person name="Yuan Q."/>
            <person name="Ouyang S."/>
            <person name="Liu J."/>
            <person name="Jones K.M."/>
            <person name="Gansberger K."/>
            <person name="Moffat K."/>
            <person name="Hill J."/>
            <person name="Bera J."/>
            <person name="Fadrosh D."/>
            <person name="Jin S."/>
            <person name="Johri S."/>
            <person name="Kim M."/>
            <person name="Overton L."/>
            <person name="Reardon M."/>
            <person name="Tsitrin T."/>
            <person name="Vuong H."/>
            <person name="Weaver B."/>
            <person name="Ciecko A."/>
            <person name="Tallon L."/>
            <person name="Jackson J."/>
            <person name="Pai G."/>
            <person name="Aken S.V."/>
            <person name="Utterback T."/>
            <person name="Reidmuller S."/>
            <person name="Feldblyum T."/>
            <person name="Hsiao J."/>
            <person name="Zismann V."/>
            <person name="Iobst S."/>
            <person name="de Vazeille A.R."/>
            <person name="Buell C.R."/>
            <person name="Ying K."/>
            <person name="Li Y."/>
            <person name="Lu T."/>
            <person name="Huang Y."/>
            <person name="Zhao Q."/>
            <person name="Feng Q."/>
            <person name="Zhang L."/>
            <person name="Zhu J."/>
            <person name="Weng Q."/>
            <person name="Mu J."/>
            <person name="Lu Y."/>
            <person name="Fan D."/>
            <person name="Liu Y."/>
            <person name="Guan J."/>
            <person name="Zhang Y."/>
            <person name="Yu S."/>
            <person name="Liu X."/>
            <person name="Zhang Y."/>
            <person name="Hong G."/>
            <person name="Han B."/>
            <person name="Choisne N."/>
            <person name="Demange N."/>
            <person name="Orjeda G."/>
            <person name="Samain S."/>
            <person name="Cattolico L."/>
            <person name="Pelletier E."/>
            <person name="Couloux A."/>
            <person name="Segurens B."/>
            <person name="Wincker P."/>
            <person name="D'Hont A."/>
            <person name="Scarpelli C."/>
            <person name="Weissenbach J."/>
            <person name="Salanoubat M."/>
            <person name="Quetier F."/>
            <person name="Yu Y."/>
            <person name="Kim H.R."/>
            <person name="Rambo T."/>
            <person name="Currie J."/>
            <person name="Collura K."/>
            <person name="Luo M."/>
            <person name="Yang T."/>
            <person name="Ammiraju J.S.S."/>
            <person name="Engler F."/>
            <person name="Soderlund C."/>
            <person name="Wing R.A."/>
            <person name="Palmer L.E."/>
            <person name="de la Bastide M."/>
            <person name="Spiegel L."/>
            <person name="Nascimento L."/>
            <person name="Zutavern T."/>
            <person name="O'Shaughnessy A."/>
            <person name="Dike S."/>
            <person name="Dedhia N."/>
            <person name="Preston R."/>
            <person name="Balija V."/>
            <person name="McCombie W.R."/>
            <person name="Chow T."/>
            <person name="Chen H."/>
            <person name="Chung M."/>
            <person name="Chen C."/>
            <person name="Shaw J."/>
            <person name="Wu H."/>
            <person name="Hsiao K."/>
            <person name="Chao Y."/>
            <person name="Chu M."/>
            <person name="Cheng C."/>
            <person name="Hour A."/>
            <person name="Lee P."/>
            <person name="Lin S."/>
            <person name="Lin Y."/>
            <person name="Liou J."/>
            <person name="Liu S."/>
            <person name="Hsing Y."/>
            <person name="Raghuvanshi S."/>
            <person name="Mohanty A."/>
            <person name="Bharti A.K."/>
            <person name="Gaur A."/>
            <person name="Gupta V."/>
            <person name="Kumar D."/>
            <person name="Ravi V."/>
            <person name="Vij S."/>
            <person name="Kapur A."/>
            <person name="Khurana P."/>
            <person name="Khurana P."/>
            <person name="Khurana J.P."/>
            <person name="Tyagi A.K."/>
            <person name="Gaikwad K."/>
            <person name="Singh A."/>
            <person name="Dalal V."/>
            <person name="Srivastava S."/>
            <person name="Dixit A."/>
            <person name="Pal A.K."/>
            <person name="Ghazi I.A."/>
            <person name="Yadav M."/>
            <person name="Pandit A."/>
            <person name="Bhargava A."/>
            <person name="Sureshbabu K."/>
            <person name="Batra K."/>
            <person name="Sharma T.R."/>
            <person name="Mohapatra T."/>
            <person name="Singh N.K."/>
            <person name="Messing J."/>
            <person name="Nelson A.B."/>
            <person name="Fuks G."/>
            <person name="Kavchok S."/>
            <person name="Keizer G."/>
            <person name="Linton E."/>
            <person name="Llaca V."/>
            <person name="Song R."/>
            <person name="Tanyolac B."/>
            <person name="Young S."/>
            <person name="Ho-Il K."/>
            <person name="Hahn J.H."/>
            <person name="Sangsakoo G."/>
            <person name="Vanavichit A."/>
            <person name="de Mattos Luiz.A.T."/>
            <person name="Zimmer P.D."/>
            <person name="Malone G."/>
            <person name="Dellagostin O."/>
            <person name="de Oliveira A.C."/>
            <person name="Bevan M."/>
            <person name="Bancroft I."/>
            <person name="Minx P."/>
            <person name="Cordum H."/>
            <person name="Wilson R."/>
            <person name="Cheng Z."/>
            <person name="Jin W."/>
            <person name="Jiang J."/>
            <person name="Leong S.A."/>
            <person name="Iwama H."/>
            <person name="Gojobori T."/>
            <person name="Itoh T."/>
            <person name="Niimura Y."/>
            <person name="Fujii Y."/>
            <person name="Habara T."/>
            <person name="Sakai H."/>
            <person name="Sato Y."/>
            <person name="Wilson G."/>
            <person name="Kumar K."/>
            <person name="McCouch S."/>
            <person name="Juretic N."/>
            <person name="Hoen D."/>
            <person name="Wright S."/>
            <person name="Bruskiewich R."/>
            <person name="Bureau T."/>
            <person name="Miyao A."/>
            <person name="Hirochika H."/>
            <person name="Nishikawa T."/>
            <person name="Kadowaki K."/>
            <person name="Sugiura M."/>
            <person name="Burr B."/>
            <person name="Sasaki T."/>
        </authorList>
    </citation>
    <scope>NUCLEOTIDE SEQUENCE [LARGE SCALE GENOMIC DNA]</scope>
    <source>
        <strain evidence="3">cv. Nipponbare</strain>
    </source>
</reference>
<organism evidence="2 3">
    <name type="scientific">Oryza sativa subsp. japonica</name>
    <name type="common">Rice</name>
    <dbReference type="NCBI Taxonomy" id="39947"/>
    <lineage>
        <taxon>Eukaryota</taxon>
        <taxon>Viridiplantae</taxon>
        <taxon>Streptophyta</taxon>
        <taxon>Embryophyta</taxon>
        <taxon>Tracheophyta</taxon>
        <taxon>Spermatophyta</taxon>
        <taxon>Magnoliopsida</taxon>
        <taxon>Liliopsida</taxon>
        <taxon>Poales</taxon>
        <taxon>Poaceae</taxon>
        <taxon>BOP clade</taxon>
        <taxon>Oryzoideae</taxon>
        <taxon>Oryzeae</taxon>
        <taxon>Oryzinae</taxon>
        <taxon>Oryza</taxon>
        <taxon>Oryza sativa</taxon>
    </lineage>
</organism>
<keyword evidence="3" id="KW-1185">Reference proteome</keyword>
<reference evidence="2 3" key="3">
    <citation type="journal article" date="2013" name="Rice">
        <title>Improvement of the Oryza sativa Nipponbare reference genome using next generation sequence and optical map data.</title>
        <authorList>
            <person name="Kawahara Y."/>
            <person name="de la Bastide M."/>
            <person name="Hamilton J.P."/>
            <person name="Kanamori H."/>
            <person name="McCombie W.R."/>
            <person name="Ouyang S."/>
            <person name="Schwartz D.C."/>
            <person name="Tanaka T."/>
            <person name="Wu J."/>
            <person name="Zhou S."/>
            <person name="Childs K.L."/>
            <person name="Davidson R.M."/>
            <person name="Lin H."/>
            <person name="Quesada-Ocampo L."/>
            <person name="Vaillancourt B."/>
            <person name="Sakai H."/>
            <person name="Lee S.S."/>
            <person name="Kim J."/>
            <person name="Numa H."/>
            <person name="Itoh T."/>
            <person name="Buell C.R."/>
            <person name="Matsumoto T."/>
        </authorList>
    </citation>
    <scope>NUCLEOTIDE SEQUENCE [LARGE SCALE GENOMIC DNA]</scope>
    <source>
        <strain evidence="3">cv. Nipponbare</strain>
    </source>
</reference>
<dbReference type="EMBL" id="AP014960">
    <property type="protein sequence ID" value="BAS91496.1"/>
    <property type="molecule type" value="Genomic_DNA"/>
</dbReference>
<feature type="non-terminal residue" evidence="2">
    <location>
        <position position="420"/>
    </location>
</feature>
<feature type="compositionally biased region" description="Basic residues" evidence="1">
    <location>
        <begin position="159"/>
        <end position="169"/>
    </location>
</feature>